<keyword evidence="1" id="KW-0812">Transmembrane</keyword>
<evidence type="ECO:0000256" key="1">
    <source>
        <dbReference type="SAM" id="Phobius"/>
    </source>
</evidence>
<accession>A0AAV8VXH8</accession>
<comment type="caution">
    <text evidence="2">The sequence shown here is derived from an EMBL/GenBank/DDBJ whole genome shotgun (WGS) entry which is preliminary data.</text>
</comment>
<dbReference type="AlphaFoldDB" id="A0AAV8VXH8"/>
<feature type="non-terminal residue" evidence="2">
    <location>
        <position position="148"/>
    </location>
</feature>
<keyword evidence="1" id="KW-1133">Transmembrane helix</keyword>
<evidence type="ECO:0000313" key="2">
    <source>
        <dbReference type="EMBL" id="KAJ8918762.1"/>
    </source>
</evidence>
<dbReference type="Proteomes" id="UP001159042">
    <property type="component" value="Unassembled WGS sequence"/>
</dbReference>
<sequence>MHTEKLTLPLNNEDGRTYLSSPHNLKKFRGLSGITLLVIINISLVVVNTLTLSQIKKLENEVDFLKYTITDMKLRTVRTSISATENHNLYGEDLDEKTQAPHKHTEVFIGSPDSASNSVEYDYYDSYVLNNIQELNEGSNQVNGDIQE</sequence>
<keyword evidence="3" id="KW-1185">Reference proteome</keyword>
<evidence type="ECO:0008006" key="4">
    <source>
        <dbReference type="Google" id="ProtNLM"/>
    </source>
</evidence>
<gene>
    <name evidence="2" type="ORF">NQ315_015082</name>
</gene>
<name>A0AAV8VXH8_9CUCU</name>
<evidence type="ECO:0000313" key="3">
    <source>
        <dbReference type="Proteomes" id="UP001159042"/>
    </source>
</evidence>
<organism evidence="2 3">
    <name type="scientific">Exocentrus adspersus</name>
    <dbReference type="NCBI Taxonomy" id="1586481"/>
    <lineage>
        <taxon>Eukaryota</taxon>
        <taxon>Metazoa</taxon>
        <taxon>Ecdysozoa</taxon>
        <taxon>Arthropoda</taxon>
        <taxon>Hexapoda</taxon>
        <taxon>Insecta</taxon>
        <taxon>Pterygota</taxon>
        <taxon>Neoptera</taxon>
        <taxon>Endopterygota</taxon>
        <taxon>Coleoptera</taxon>
        <taxon>Polyphaga</taxon>
        <taxon>Cucujiformia</taxon>
        <taxon>Chrysomeloidea</taxon>
        <taxon>Cerambycidae</taxon>
        <taxon>Lamiinae</taxon>
        <taxon>Acanthocinini</taxon>
        <taxon>Exocentrus</taxon>
    </lineage>
</organism>
<proteinExistence type="predicted"/>
<protein>
    <recommendedName>
        <fullName evidence="4">Cell division protein FtsL</fullName>
    </recommendedName>
</protein>
<feature type="transmembrane region" description="Helical" evidence="1">
    <location>
        <begin position="28"/>
        <end position="47"/>
    </location>
</feature>
<reference evidence="2 3" key="1">
    <citation type="journal article" date="2023" name="Insect Mol. Biol.">
        <title>Genome sequencing provides insights into the evolution of gene families encoding plant cell wall-degrading enzymes in longhorned beetles.</title>
        <authorList>
            <person name="Shin N.R."/>
            <person name="Okamura Y."/>
            <person name="Kirsch R."/>
            <person name="Pauchet Y."/>
        </authorList>
    </citation>
    <scope>NUCLEOTIDE SEQUENCE [LARGE SCALE GENOMIC DNA]</scope>
    <source>
        <strain evidence="2">EAD_L_NR</strain>
    </source>
</reference>
<keyword evidence="1" id="KW-0472">Membrane</keyword>
<dbReference type="EMBL" id="JANEYG010000023">
    <property type="protein sequence ID" value="KAJ8918762.1"/>
    <property type="molecule type" value="Genomic_DNA"/>
</dbReference>